<evidence type="ECO:0000313" key="2">
    <source>
        <dbReference type="EMBL" id="KKN02336.1"/>
    </source>
</evidence>
<reference evidence="2" key="1">
    <citation type="journal article" date="2015" name="Nature">
        <title>Complex archaea that bridge the gap between prokaryotes and eukaryotes.</title>
        <authorList>
            <person name="Spang A."/>
            <person name="Saw J.H."/>
            <person name="Jorgensen S.L."/>
            <person name="Zaremba-Niedzwiedzka K."/>
            <person name="Martijn J."/>
            <person name="Lind A.E."/>
            <person name="van Eijk R."/>
            <person name="Schleper C."/>
            <person name="Guy L."/>
            <person name="Ettema T.J."/>
        </authorList>
    </citation>
    <scope>NUCLEOTIDE SEQUENCE</scope>
</reference>
<dbReference type="AlphaFoldDB" id="A0A0F9PMS8"/>
<gene>
    <name evidence="2" type="ORF">LCGC14_1118910</name>
</gene>
<comment type="caution">
    <text evidence="2">The sequence shown here is derived from an EMBL/GenBank/DDBJ whole genome shotgun (WGS) entry which is preliminary data.</text>
</comment>
<keyword evidence="1" id="KW-0472">Membrane</keyword>
<evidence type="ECO:0000256" key="1">
    <source>
        <dbReference type="SAM" id="Phobius"/>
    </source>
</evidence>
<keyword evidence="1" id="KW-1133">Transmembrane helix</keyword>
<proteinExistence type="predicted"/>
<accession>A0A0F9PMS8</accession>
<feature type="transmembrane region" description="Helical" evidence="1">
    <location>
        <begin position="12"/>
        <end position="35"/>
    </location>
</feature>
<feature type="transmembrane region" description="Helical" evidence="1">
    <location>
        <begin position="41"/>
        <end position="61"/>
    </location>
</feature>
<dbReference type="EMBL" id="LAZR01005161">
    <property type="protein sequence ID" value="KKN02336.1"/>
    <property type="molecule type" value="Genomic_DNA"/>
</dbReference>
<name>A0A0F9PMS8_9ZZZZ</name>
<organism evidence="2">
    <name type="scientific">marine sediment metagenome</name>
    <dbReference type="NCBI Taxonomy" id="412755"/>
    <lineage>
        <taxon>unclassified sequences</taxon>
        <taxon>metagenomes</taxon>
        <taxon>ecological metagenomes</taxon>
    </lineage>
</organism>
<protein>
    <submittedName>
        <fullName evidence="2">Uncharacterized protein</fullName>
    </submittedName>
</protein>
<keyword evidence="1" id="KW-0812">Transmembrane</keyword>
<sequence>MQVKQMNKYQKRFLETTLPMIICYGTIVLVLTNLFGFKWGVVGIGVFTVWDIFTVGGTMMVDKEQT</sequence>